<gene>
    <name evidence="15" type="ORF">MELIAE_LOCUS12109</name>
</gene>
<comment type="similarity">
    <text evidence="2">Belongs to the THAP1 family.</text>
</comment>
<keyword evidence="16" id="KW-1185">Reference proteome</keyword>
<dbReference type="PANTHER" id="PTHR46600">
    <property type="entry name" value="THAP DOMAIN-CONTAINING"/>
    <property type="match status" value="1"/>
</dbReference>
<feature type="region of interest" description="Disordered" evidence="12">
    <location>
        <begin position="240"/>
        <end position="331"/>
    </location>
</feature>
<evidence type="ECO:0000256" key="12">
    <source>
        <dbReference type="SAM" id="MobiDB-lite"/>
    </source>
</evidence>
<dbReference type="SMART" id="SM00692">
    <property type="entry name" value="DM3"/>
    <property type="match status" value="1"/>
</dbReference>
<organism evidence="15 16">
    <name type="scientific">Brassicogethes aeneus</name>
    <name type="common">Rape pollen beetle</name>
    <name type="synonym">Meligethes aeneus</name>
    <dbReference type="NCBI Taxonomy" id="1431903"/>
    <lineage>
        <taxon>Eukaryota</taxon>
        <taxon>Metazoa</taxon>
        <taxon>Ecdysozoa</taxon>
        <taxon>Arthropoda</taxon>
        <taxon>Hexapoda</taxon>
        <taxon>Insecta</taxon>
        <taxon>Pterygota</taxon>
        <taxon>Neoptera</taxon>
        <taxon>Endopterygota</taxon>
        <taxon>Coleoptera</taxon>
        <taxon>Polyphaga</taxon>
        <taxon>Cucujiformia</taxon>
        <taxon>Nitidulidae</taxon>
        <taxon>Meligethinae</taxon>
        <taxon>Brassicogethes</taxon>
    </lineage>
</organism>
<comment type="subcellular location">
    <subcellularLocation>
        <location evidence="1">Nucleus</location>
        <location evidence="1">Nucleoplasm</location>
    </subcellularLocation>
</comment>
<evidence type="ECO:0000256" key="1">
    <source>
        <dbReference type="ARBA" id="ARBA00004642"/>
    </source>
</evidence>
<reference evidence="15" key="1">
    <citation type="submission" date="2021-12" db="EMBL/GenBank/DDBJ databases">
        <authorList>
            <person name="King R."/>
        </authorList>
    </citation>
    <scope>NUCLEOTIDE SEQUENCE</scope>
</reference>
<evidence type="ECO:0000256" key="2">
    <source>
        <dbReference type="ARBA" id="ARBA00006177"/>
    </source>
</evidence>
<keyword evidence="6" id="KW-0805">Transcription regulation</keyword>
<keyword evidence="5" id="KW-0862">Zinc</keyword>
<dbReference type="Pfam" id="PF05485">
    <property type="entry name" value="THAP"/>
    <property type="match status" value="1"/>
</dbReference>
<feature type="compositionally biased region" description="Polar residues" evidence="12">
    <location>
        <begin position="281"/>
        <end position="290"/>
    </location>
</feature>
<keyword evidence="4" id="KW-0863">Zinc-finger</keyword>
<accession>A0A9P0BD99</accession>
<keyword evidence="11" id="KW-0131">Cell cycle</keyword>
<dbReference type="CDD" id="cd15517">
    <property type="entry name" value="PHD_TCF19_like"/>
    <property type="match status" value="1"/>
</dbReference>
<evidence type="ECO:0000256" key="11">
    <source>
        <dbReference type="ARBA" id="ARBA00023306"/>
    </source>
</evidence>
<evidence type="ECO:0000313" key="15">
    <source>
        <dbReference type="EMBL" id="CAH0563124.1"/>
    </source>
</evidence>
<evidence type="ECO:0000256" key="4">
    <source>
        <dbReference type="ARBA" id="ARBA00022771"/>
    </source>
</evidence>
<feature type="compositionally biased region" description="Low complexity" evidence="12">
    <location>
        <begin position="163"/>
        <end position="179"/>
    </location>
</feature>
<dbReference type="InterPro" id="IPR026516">
    <property type="entry name" value="THAP1/10"/>
</dbReference>
<dbReference type="GO" id="GO:0005654">
    <property type="term" value="C:nucleoplasm"/>
    <property type="evidence" value="ECO:0007669"/>
    <property type="project" value="UniProtKB-SubCell"/>
</dbReference>
<evidence type="ECO:0000256" key="3">
    <source>
        <dbReference type="ARBA" id="ARBA00022723"/>
    </source>
</evidence>
<feature type="compositionally biased region" description="Pro residues" evidence="12">
    <location>
        <begin position="916"/>
        <end position="928"/>
    </location>
</feature>
<evidence type="ECO:0000256" key="8">
    <source>
        <dbReference type="ARBA" id="ARBA00023125"/>
    </source>
</evidence>
<feature type="domain" description="THAP-type" evidence="13">
    <location>
        <begin position="65"/>
        <end position="124"/>
    </location>
</feature>
<dbReference type="SMART" id="SM00980">
    <property type="entry name" value="THAP"/>
    <property type="match status" value="1"/>
</dbReference>
<evidence type="ECO:0000256" key="7">
    <source>
        <dbReference type="ARBA" id="ARBA00023054"/>
    </source>
</evidence>
<dbReference type="InterPro" id="IPR006612">
    <property type="entry name" value="THAP_Znf"/>
</dbReference>
<evidence type="ECO:0000259" key="13">
    <source>
        <dbReference type="SMART" id="SM00692"/>
    </source>
</evidence>
<dbReference type="GO" id="GO:0043565">
    <property type="term" value="F:sequence-specific DNA binding"/>
    <property type="evidence" value="ECO:0007669"/>
    <property type="project" value="InterPro"/>
</dbReference>
<keyword evidence="8" id="KW-0238">DNA-binding</keyword>
<dbReference type="EMBL" id="OV121139">
    <property type="protein sequence ID" value="CAH0563124.1"/>
    <property type="molecule type" value="Genomic_DNA"/>
</dbReference>
<feature type="compositionally biased region" description="Basic and acidic residues" evidence="12">
    <location>
        <begin position="291"/>
        <end position="304"/>
    </location>
</feature>
<feature type="compositionally biased region" description="Polar residues" evidence="12">
    <location>
        <begin position="9"/>
        <end position="29"/>
    </location>
</feature>
<feature type="compositionally biased region" description="Acidic residues" evidence="12">
    <location>
        <begin position="1003"/>
        <end position="1019"/>
    </location>
</feature>
<sequence>MSHSERSDSFTPMSDSKRSSISPNSSLHSVTDGAPADSPELAGGVGTQPIQSDSIQCLKKLEEAMTNTRASLWLPALGRDPKEVTGTANVVCSLHFRNEDIIQRGSLKTLKRGAVPTLFLGSTGIKDASDLSMPVVKKTVNFQSEVTYIENTATTYLNLPSGSASPDNSSKTSSKSSSSSKKRKLPSSTDSEGLRGSPKKRRRILRTYHNYKKKGYYKIKQKRLLALGKDIDSEGDYVDSESKAANNANATSTTRQKVEPPQKQKSSTSKEINSEVLNKPTLDSTSNGKNQEMEKEEKWTELVTKKKAKINENTTRGTATEDSKRSGAGSDEIHSPTLWYFNLLMFTIDQELPTKSISNIEEEEKKNCIAEETEASEILEEHKDDGFERKDTQIEADFGRLYPEKKINLLNRWDSFFNKVLEIKKTELNTRDTIQDNILSILESLENLSEGILKSIQDYHNQSYVFKNSEFGEVNYKNLLNGSIWEGILNSTQGKYYIPLLVYFDDFETSNPLGSHAGVYKVGAVYFSIASLLPEYISRLENIFVTVLFHSSERTEFGNASVFNCLLEDLKNLEFAAVTKQQTQLIDTHDRSEAKYDKHVREKQYGIKANCIWNELKYFHVYQNQSVDLMHDLYEVNEIDEEAISLLTESEIAVLIPQIGKRLKFNKKWKEHFQVKNNSSLIGNLGDISLENLPIFINNIEENKEENNIYISHQRHFQNCCQQHQVHQLMTIQELLFHLMFHQFMRITKERFLKLAQDICQLFPGESSESYYISSYRNAKGASVSAHGKLYDRYSNQRCKFQRLELIPRKSKKHKASDQKEEDIEVSEDSISWLKNNSQPWPDVLNRWKVTSKVRLHRFYHSTIAIHEFMKLYPALTEPLGYSLPGPLSAPDPYRRSSTPQPGPSSAPDPDRQPSTPQPGPSSAPDQPPSAGKVLEHISPLPTIPQGLKKRSRSIATLLTSTENIEKAKLLKQRQVKRKGSVKPDLKLAKKAKKVKPRMSSSESDEEYEAKEDSDNDIDDEINENECAGCLEDYNSTTRSDDWICCVLCSRWMHENCTKHKNMCDLCGKRTQKTI</sequence>
<evidence type="ECO:0000256" key="9">
    <source>
        <dbReference type="ARBA" id="ARBA00023163"/>
    </source>
</evidence>
<dbReference type="GO" id="GO:0008270">
    <property type="term" value="F:zinc ion binding"/>
    <property type="evidence" value="ECO:0007669"/>
    <property type="project" value="UniProtKB-KW"/>
</dbReference>
<protein>
    <recommendedName>
        <fullName evidence="13 14">THAP-type domain-containing protein</fullName>
    </recommendedName>
</protein>
<feature type="region of interest" description="Disordered" evidence="12">
    <location>
        <begin position="159"/>
        <end position="204"/>
    </location>
</feature>
<feature type="region of interest" description="Disordered" evidence="12">
    <location>
        <begin position="975"/>
        <end position="1019"/>
    </location>
</feature>
<keyword evidence="10" id="KW-0539">Nucleus</keyword>
<dbReference type="OrthoDB" id="7477068at2759"/>
<keyword evidence="7" id="KW-0175">Coiled coil</keyword>
<feature type="region of interest" description="Disordered" evidence="12">
    <location>
        <begin position="887"/>
        <end position="935"/>
    </location>
</feature>
<evidence type="ECO:0000256" key="5">
    <source>
        <dbReference type="ARBA" id="ARBA00022833"/>
    </source>
</evidence>
<feature type="domain" description="THAP-type" evidence="14">
    <location>
        <begin position="51"/>
        <end position="125"/>
    </location>
</feature>
<proteinExistence type="inferred from homology"/>
<dbReference type="AlphaFoldDB" id="A0A9P0BD99"/>
<evidence type="ECO:0000256" key="6">
    <source>
        <dbReference type="ARBA" id="ARBA00023015"/>
    </source>
</evidence>
<keyword evidence="9" id="KW-0804">Transcription</keyword>
<evidence type="ECO:0000259" key="14">
    <source>
        <dbReference type="SMART" id="SM00980"/>
    </source>
</evidence>
<evidence type="ECO:0000256" key="10">
    <source>
        <dbReference type="ARBA" id="ARBA00023242"/>
    </source>
</evidence>
<dbReference type="PANTHER" id="PTHR46600:SF1">
    <property type="entry name" value="THAP DOMAIN-CONTAINING PROTEIN 1"/>
    <property type="match status" value="1"/>
</dbReference>
<keyword evidence="3" id="KW-0479">Metal-binding</keyword>
<feature type="region of interest" description="Disordered" evidence="12">
    <location>
        <begin position="1"/>
        <end position="49"/>
    </location>
</feature>
<evidence type="ECO:0000313" key="16">
    <source>
        <dbReference type="Proteomes" id="UP001154078"/>
    </source>
</evidence>
<dbReference type="Proteomes" id="UP001154078">
    <property type="component" value="Chromosome 8"/>
</dbReference>
<name>A0A9P0BD99_BRAAE</name>
<dbReference type="SUPFAM" id="SSF57716">
    <property type="entry name" value="Glucocorticoid receptor-like (DNA-binding domain)"/>
    <property type="match status" value="1"/>
</dbReference>